<accession>A0AB38CCG3</accession>
<dbReference type="InterPro" id="IPR006533">
    <property type="entry name" value="T6SS_Vgr_RhsGE"/>
</dbReference>
<evidence type="ECO:0000313" key="5">
    <source>
        <dbReference type="Proteomes" id="UP000182489"/>
    </source>
</evidence>
<proteinExistence type="predicted"/>
<name>A0AB38CCG3_9BURK</name>
<evidence type="ECO:0000313" key="4">
    <source>
        <dbReference type="EMBL" id="SFY03007.1"/>
    </source>
</evidence>
<organism evidence="4 5">
    <name type="scientific">Janthinobacterium lividum</name>
    <dbReference type="NCBI Taxonomy" id="29581"/>
    <lineage>
        <taxon>Bacteria</taxon>
        <taxon>Pseudomonadati</taxon>
        <taxon>Pseudomonadota</taxon>
        <taxon>Betaproteobacteria</taxon>
        <taxon>Burkholderiales</taxon>
        <taxon>Oxalobacteraceae</taxon>
        <taxon>Janthinobacterium</taxon>
    </lineage>
</organism>
<dbReference type="Pfam" id="PF04717">
    <property type="entry name" value="Phage_base_V"/>
    <property type="match status" value="1"/>
</dbReference>
<feature type="domain" description="Gp5/Type VI secretion system Vgr protein OB-fold" evidence="1">
    <location>
        <begin position="457"/>
        <end position="520"/>
    </location>
</feature>
<feature type="domain" description="DUF2345" evidence="2">
    <location>
        <begin position="764"/>
        <end position="919"/>
    </location>
</feature>
<dbReference type="SUPFAM" id="SSF69279">
    <property type="entry name" value="Phage tail proteins"/>
    <property type="match status" value="2"/>
</dbReference>
<protein>
    <submittedName>
        <fullName evidence="4">Rhs element Vgr protein</fullName>
    </submittedName>
</protein>
<reference evidence="4 5" key="1">
    <citation type="submission" date="2016-11" db="EMBL/GenBank/DDBJ databases">
        <authorList>
            <person name="Varghese N."/>
            <person name="Submissions S."/>
        </authorList>
    </citation>
    <scope>NUCLEOTIDE SEQUENCE [LARGE SCALE GENOMIC DNA]</scope>
    <source>
        <strain evidence="4 5">NFR18</strain>
    </source>
</reference>
<dbReference type="InterPro" id="IPR018769">
    <property type="entry name" value="VgrG2_DUF2345"/>
</dbReference>
<dbReference type="RefSeq" id="WP_072455342.1">
    <property type="nucleotide sequence ID" value="NZ_FPKH01000005.1"/>
</dbReference>
<comment type="caution">
    <text evidence="4">The sequence shown here is derived from an EMBL/GenBank/DDBJ whole genome shotgun (WGS) entry which is preliminary data.</text>
</comment>
<dbReference type="Pfam" id="PF13296">
    <property type="entry name" value="T6SS_Vgr"/>
    <property type="match status" value="1"/>
</dbReference>
<dbReference type="EMBL" id="FPKH01000005">
    <property type="protein sequence ID" value="SFY03007.1"/>
    <property type="molecule type" value="Genomic_DNA"/>
</dbReference>
<gene>
    <name evidence="4" type="ORF">SAMN03097694_4191</name>
</gene>
<dbReference type="Proteomes" id="UP000182489">
    <property type="component" value="Unassembled WGS sequence"/>
</dbReference>
<dbReference type="Gene3D" id="2.40.50.230">
    <property type="entry name" value="Gp5 N-terminal domain"/>
    <property type="match status" value="1"/>
</dbReference>
<dbReference type="Pfam" id="PF10106">
    <property type="entry name" value="DUF2345"/>
    <property type="match status" value="1"/>
</dbReference>
<dbReference type="Pfam" id="PF05954">
    <property type="entry name" value="Phage_GPD"/>
    <property type="match status" value="1"/>
</dbReference>
<feature type="domain" description="Putative type VI secretion system Rhs element associated Vgr" evidence="3">
    <location>
        <begin position="597"/>
        <end position="703"/>
    </location>
</feature>
<dbReference type="Gene3D" id="4.10.220.110">
    <property type="match status" value="1"/>
</dbReference>
<evidence type="ECO:0000259" key="3">
    <source>
        <dbReference type="Pfam" id="PF13296"/>
    </source>
</evidence>
<dbReference type="Gene3D" id="3.55.50.10">
    <property type="entry name" value="Baseplate protein-like domains"/>
    <property type="match status" value="1"/>
</dbReference>
<evidence type="ECO:0000259" key="2">
    <source>
        <dbReference type="Pfam" id="PF10106"/>
    </source>
</evidence>
<dbReference type="AlphaFoldDB" id="A0AB38CCG3"/>
<dbReference type="InterPro" id="IPR028244">
    <property type="entry name" value="T6SS_Rhs_Vgr_dom"/>
</dbReference>
<dbReference type="SUPFAM" id="SSF69255">
    <property type="entry name" value="gp5 N-terminal domain-like"/>
    <property type="match status" value="1"/>
</dbReference>
<dbReference type="NCBIfam" id="TIGR01646">
    <property type="entry name" value="vgr_GE"/>
    <property type="match status" value="1"/>
</dbReference>
<evidence type="ECO:0000259" key="1">
    <source>
        <dbReference type="Pfam" id="PF04717"/>
    </source>
</evidence>
<sequence>MTQDIVSAVAAFNGATRLYALSIGDDGQDSGLLVEAFAADERLQEVGARDIIALSTSAHVALASLLGQPASLHISLADGTRTPFSGYISAAATLGSNGGLARYRLRITPWLWLLTQARNSRVWQDRSVTAIVDEVLQAYAPYALWRWSDEVASFMQEAGERSYCCQYRESDYDFVQRLLTEEGLAWRFDGQTMVVFADSSQVCATPEDASSAQGGGLRFHGARVGEPGDSVQALSARRSLQVGLSSVLSYDYKAKKAVAASVPTNTALGGKHAPMLESYDTPGQYWYASAAQAQRYAQLQMQAHEARAQLWQARSTVRTLRAGTRFTLTQGPLPPADGAASEYVVLRVASIGVNNLPAPALEGLAELFGPIPELLEETVAQWGDGFPDVAAAIAQAQASGYANCIEMITASTPWRPLQYGNDARQHARPTALGSQSAIVVGADGQDAASGADEIYCDRLGRVRIRFHWQQETGATCWVRVAQRAAGGGMGSQFLPRIGQEVLVQFLENDIDRPIIIGALYNGQGEGGTKPTPGGVGGESGDAGVFQPAHDHAVAGQANLAGGNSPLWHGAAGASAAHRNASAQWGIRSKEFGKAGGAAGYNQLLFDDADSQGRVQLKSSHAASELTLGHLIHGADNYRGSLRGAGAELRTDAYGAVRAGAGLLVSSYVLNHGAGARDPAGDNAPGMALLKQAAKLGETFSEAAVTHQGVAYAAHLGATAPGSSALDAKAAPLPAFLTSASGMLSRDSVDAARSDAAGKPTAPADDKLPHSSDAIIAVAAKAGLGVVAGQDMQLANGETATLMSGLDTQFASGGQWRLHTGQAIGMLGGVVKPGEGELGVQLVAASQPIEVQAQSDEIKVQAREEVNVTSANAHIDWAAAKSIRLSTAGGANITIEGGNITIQCPGKITVFAGKKSFIGPERLAYPLPALPASVCKACLLAALRSGSPFVAPTAA</sequence>
<dbReference type="InterPro" id="IPR037026">
    <property type="entry name" value="Vgr_OB-fold_dom_sf"/>
</dbReference>
<dbReference type="Gene3D" id="2.30.110.50">
    <property type="match status" value="1"/>
</dbReference>
<dbReference type="InterPro" id="IPR006531">
    <property type="entry name" value="Gp5/Vgr_OB"/>
</dbReference>